<proteinExistence type="predicted"/>
<dbReference type="HOGENOM" id="CLU_2908361_0_0_1"/>
<dbReference type="EMBL" id="AGNK02001287">
    <property type="status" value="NOT_ANNOTATED_CDS"/>
    <property type="molecule type" value="Genomic_DNA"/>
</dbReference>
<name>K4A4L8_SETIT</name>
<dbReference type="AlphaFoldDB" id="K4A4L8"/>
<reference evidence="1" key="2">
    <citation type="submission" date="2018-08" db="UniProtKB">
        <authorList>
            <consortium name="EnsemblPlants"/>
        </authorList>
    </citation>
    <scope>IDENTIFICATION</scope>
    <source>
        <strain evidence="1">Yugu1</strain>
    </source>
</reference>
<dbReference type="Gramene" id="KQL26162">
    <property type="protein sequence ID" value="KQL26162"/>
    <property type="gene ID" value="SETIT_033822mg"/>
</dbReference>
<organism evidence="1 2">
    <name type="scientific">Setaria italica</name>
    <name type="common">Foxtail millet</name>
    <name type="synonym">Panicum italicum</name>
    <dbReference type="NCBI Taxonomy" id="4555"/>
    <lineage>
        <taxon>Eukaryota</taxon>
        <taxon>Viridiplantae</taxon>
        <taxon>Streptophyta</taxon>
        <taxon>Embryophyta</taxon>
        <taxon>Tracheophyta</taxon>
        <taxon>Spermatophyta</taxon>
        <taxon>Magnoliopsida</taxon>
        <taxon>Liliopsida</taxon>
        <taxon>Poales</taxon>
        <taxon>Poaceae</taxon>
        <taxon>PACMAD clade</taxon>
        <taxon>Panicoideae</taxon>
        <taxon>Panicodae</taxon>
        <taxon>Paniceae</taxon>
        <taxon>Cenchrinae</taxon>
        <taxon>Setaria</taxon>
    </lineage>
</organism>
<keyword evidence="2" id="KW-1185">Reference proteome</keyword>
<accession>K4A4L8</accession>
<reference evidence="2" key="1">
    <citation type="journal article" date="2012" name="Nat. Biotechnol.">
        <title>Reference genome sequence of the model plant Setaria.</title>
        <authorList>
            <person name="Bennetzen J.L."/>
            <person name="Schmutz J."/>
            <person name="Wang H."/>
            <person name="Percifield R."/>
            <person name="Hawkins J."/>
            <person name="Pontaroli A.C."/>
            <person name="Estep M."/>
            <person name="Feng L."/>
            <person name="Vaughn J.N."/>
            <person name="Grimwood J."/>
            <person name="Jenkins J."/>
            <person name="Barry K."/>
            <person name="Lindquist E."/>
            <person name="Hellsten U."/>
            <person name="Deshpande S."/>
            <person name="Wang X."/>
            <person name="Wu X."/>
            <person name="Mitros T."/>
            <person name="Triplett J."/>
            <person name="Yang X."/>
            <person name="Ye C.Y."/>
            <person name="Mauro-Herrera M."/>
            <person name="Wang L."/>
            <person name="Li P."/>
            <person name="Sharma M."/>
            <person name="Sharma R."/>
            <person name="Ronald P.C."/>
            <person name="Panaud O."/>
            <person name="Kellogg E.A."/>
            <person name="Brutnell T.P."/>
            <person name="Doust A.N."/>
            <person name="Tuskan G.A."/>
            <person name="Rokhsar D."/>
            <person name="Devos K.M."/>
        </authorList>
    </citation>
    <scope>NUCLEOTIDE SEQUENCE [LARGE SCALE GENOMIC DNA]</scope>
    <source>
        <strain evidence="2">cv. Yugu1</strain>
    </source>
</reference>
<dbReference type="InParanoid" id="K4A4L8"/>
<dbReference type="Proteomes" id="UP000004995">
    <property type="component" value="Unassembled WGS sequence"/>
</dbReference>
<dbReference type="EnsemblPlants" id="KQL26162">
    <property type="protein sequence ID" value="KQL26162"/>
    <property type="gene ID" value="SETIT_033822mg"/>
</dbReference>
<evidence type="ECO:0000313" key="2">
    <source>
        <dbReference type="Proteomes" id="UP000004995"/>
    </source>
</evidence>
<protein>
    <submittedName>
        <fullName evidence="1">Uncharacterized protein</fullName>
    </submittedName>
</protein>
<evidence type="ECO:0000313" key="1">
    <source>
        <dbReference type="EnsemblPlants" id="KQL26162"/>
    </source>
</evidence>
<sequence>MCKIVSRFSDQWASVTSWRVGGSFLSGFGEGGGEMERLKFDGVLELEACGRLILAVGVGEID</sequence>